<dbReference type="Pfam" id="PF13489">
    <property type="entry name" value="Methyltransf_23"/>
    <property type="match status" value="1"/>
</dbReference>
<dbReference type="EMBL" id="AP018248">
    <property type="protein sequence ID" value="BAZ02149.1"/>
    <property type="molecule type" value="Genomic_DNA"/>
</dbReference>
<dbReference type="RefSeq" id="WP_096582164.1">
    <property type="nucleotide sequence ID" value="NZ_CAWNJS010000001.1"/>
</dbReference>
<proteinExistence type="predicted"/>
<dbReference type="Gene3D" id="3.40.50.150">
    <property type="entry name" value="Vaccinia Virus protein VP39"/>
    <property type="match status" value="1"/>
</dbReference>
<gene>
    <name evidence="1" type="ORF">NIES37_61580</name>
</gene>
<dbReference type="SUPFAM" id="SSF53335">
    <property type="entry name" value="S-adenosyl-L-methionine-dependent methyltransferases"/>
    <property type="match status" value="1"/>
</dbReference>
<sequence>MSLKITSTRNTTGEIYERYNEISCRPTVKDHKAKEKICKSFQRSLKHWLPIDRSLKILDVACGEGALLTFLKEKGYKNLSGFDISEQNVAICHELGLTFVQKFNAEQLNKFRDVEKYDVIFALDILEHLPKQSANKFIKQIREKLKPNGCLVIQTPNMGSIFSCLCRYNDLTHEFGVTEHSLLHLLLLGGFDANKVEIKPQWSASTVLGRFKETYLCLLHQLIFIAEGAGRPRIPTKNLMARAYRS</sequence>
<dbReference type="KEGG" id="ttq:NIES37_61580"/>
<keyword evidence="2" id="KW-1185">Reference proteome</keyword>
<dbReference type="Proteomes" id="UP000218785">
    <property type="component" value="Chromosome"/>
</dbReference>
<protein>
    <recommendedName>
        <fullName evidence="3">Class I SAM-dependent methyltransferase</fullName>
    </recommendedName>
</protein>
<reference evidence="1 2" key="1">
    <citation type="submission" date="2017-06" db="EMBL/GenBank/DDBJ databases">
        <title>Genome sequencing of cyanobaciteial culture collection at National Institute for Environmental Studies (NIES).</title>
        <authorList>
            <person name="Hirose Y."/>
            <person name="Shimura Y."/>
            <person name="Fujisawa T."/>
            <person name="Nakamura Y."/>
            <person name="Kawachi M."/>
        </authorList>
    </citation>
    <scope>NUCLEOTIDE SEQUENCE [LARGE SCALE GENOMIC DNA]</scope>
    <source>
        <strain evidence="1 2">NIES-37</strain>
    </source>
</reference>
<dbReference type="PANTHER" id="PTHR43861">
    <property type="entry name" value="TRANS-ACONITATE 2-METHYLTRANSFERASE-RELATED"/>
    <property type="match status" value="1"/>
</dbReference>
<dbReference type="AlphaFoldDB" id="A0A1Z4N8U7"/>
<organism evidence="1 2">
    <name type="scientific">Tolypothrix tenuis PCC 7101</name>
    <dbReference type="NCBI Taxonomy" id="231146"/>
    <lineage>
        <taxon>Bacteria</taxon>
        <taxon>Bacillati</taxon>
        <taxon>Cyanobacteriota</taxon>
        <taxon>Cyanophyceae</taxon>
        <taxon>Nostocales</taxon>
        <taxon>Tolypothrichaceae</taxon>
        <taxon>Tolypothrix</taxon>
    </lineage>
</organism>
<evidence type="ECO:0000313" key="2">
    <source>
        <dbReference type="Proteomes" id="UP000218785"/>
    </source>
</evidence>
<evidence type="ECO:0000313" key="1">
    <source>
        <dbReference type="EMBL" id="BAZ02149.1"/>
    </source>
</evidence>
<dbReference type="InterPro" id="IPR029063">
    <property type="entry name" value="SAM-dependent_MTases_sf"/>
</dbReference>
<dbReference type="CDD" id="cd02440">
    <property type="entry name" value="AdoMet_MTases"/>
    <property type="match status" value="1"/>
</dbReference>
<accession>A0A1Z4N8U7</accession>
<name>A0A1Z4N8U7_9CYAN</name>
<evidence type="ECO:0008006" key="3">
    <source>
        <dbReference type="Google" id="ProtNLM"/>
    </source>
</evidence>